<sequence>MDAIIIEGLKVDTVVGCFNWERQIIQPLMLDITINTSLEQAANSDELEDTLNYAEICEISATVIQTTQPKLIEHAAKLVLDALFTTYASIESIMITIRKPAIIAQANSVGIRLERHRNDFRPSTGE</sequence>
<dbReference type="EMBL" id="MBDL01000009">
    <property type="protein sequence ID" value="ODA13362.1"/>
    <property type="molecule type" value="Genomic_DNA"/>
</dbReference>
<reference evidence="8 9" key="1">
    <citation type="submission" date="2016-07" db="EMBL/GenBank/DDBJ databases">
        <title>Acinetobacter sp. ANC 4603.</title>
        <authorList>
            <person name="Radolfova-Krizova L."/>
            <person name="Nemec A."/>
        </authorList>
    </citation>
    <scope>NUCLEOTIDE SEQUENCE [LARGE SCALE GENOMIC DNA]</scope>
    <source>
        <strain evidence="8 9">ANC 4603</strain>
    </source>
</reference>
<gene>
    <name evidence="8" type="ORF">BBP83_06025</name>
</gene>
<dbReference type="GO" id="GO:0046654">
    <property type="term" value="P:tetrahydrofolate biosynthetic process"/>
    <property type="evidence" value="ECO:0007669"/>
    <property type="project" value="UniProtKB-UniRule"/>
</dbReference>
<organism evidence="8 9">
    <name type="scientific">Acinetobacter celticus</name>
    <dbReference type="NCBI Taxonomy" id="1891224"/>
    <lineage>
        <taxon>Bacteria</taxon>
        <taxon>Pseudomonadati</taxon>
        <taxon>Pseudomonadota</taxon>
        <taxon>Gammaproteobacteria</taxon>
        <taxon>Moraxellales</taxon>
        <taxon>Moraxellaceae</taxon>
        <taxon>Acinetobacter</taxon>
    </lineage>
</organism>
<comment type="catalytic activity">
    <reaction evidence="1 6">
        <text>7,8-dihydroneopterin = 6-hydroxymethyl-7,8-dihydropterin + glycolaldehyde</text>
        <dbReference type="Rhea" id="RHEA:10540"/>
        <dbReference type="ChEBI" id="CHEBI:17001"/>
        <dbReference type="ChEBI" id="CHEBI:17071"/>
        <dbReference type="ChEBI" id="CHEBI:44841"/>
        <dbReference type="EC" id="4.1.2.25"/>
    </reaction>
</comment>
<protein>
    <recommendedName>
        <fullName evidence="6">7,8-dihydroneopterin aldolase</fullName>
        <ecNumber evidence="6">4.1.2.25</ecNumber>
    </recommendedName>
</protein>
<evidence type="ECO:0000256" key="2">
    <source>
        <dbReference type="ARBA" id="ARBA00005013"/>
    </source>
</evidence>
<dbReference type="GO" id="GO:0004150">
    <property type="term" value="F:dihydroneopterin aldolase activity"/>
    <property type="evidence" value="ECO:0007669"/>
    <property type="project" value="UniProtKB-UniRule"/>
</dbReference>
<evidence type="ECO:0000313" key="9">
    <source>
        <dbReference type="Proteomes" id="UP000186553"/>
    </source>
</evidence>
<dbReference type="Proteomes" id="UP000186553">
    <property type="component" value="Unassembled WGS sequence"/>
</dbReference>
<evidence type="ECO:0000256" key="1">
    <source>
        <dbReference type="ARBA" id="ARBA00001353"/>
    </source>
</evidence>
<dbReference type="OrthoDB" id="9810587at2"/>
<dbReference type="PANTHER" id="PTHR42844">
    <property type="entry name" value="DIHYDRONEOPTERIN ALDOLASE 1-RELATED"/>
    <property type="match status" value="1"/>
</dbReference>
<dbReference type="RefSeq" id="WP_068887646.1">
    <property type="nucleotide sequence ID" value="NZ_CBCRUU010000006.1"/>
</dbReference>
<evidence type="ECO:0000256" key="5">
    <source>
        <dbReference type="ARBA" id="ARBA00023239"/>
    </source>
</evidence>
<name>A0A1C3CX25_9GAMM</name>
<dbReference type="GO" id="GO:0005737">
    <property type="term" value="C:cytoplasm"/>
    <property type="evidence" value="ECO:0007669"/>
    <property type="project" value="TreeGrafter"/>
</dbReference>
<dbReference type="EC" id="4.1.2.25" evidence="6"/>
<evidence type="ECO:0000313" key="8">
    <source>
        <dbReference type="EMBL" id="ODA13362.1"/>
    </source>
</evidence>
<dbReference type="NCBIfam" id="TIGR00525">
    <property type="entry name" value="folB"/>
    <property type="match status" value="1"/>
</dbReference>
<dbReference type="InterPro" id="IPR006157">
    <property type="entry name" value="FolB_dom"/>
</dbReference>
<evidence type="ECO:0000256" key="6">
    <source>
        <dbReference type="RuleBase" id="RU362079"/>
    </source>
</evidence>
<keyword evidence="4 6" id="KW-0289">Folate biosynthesis</keyword>
<dbReference type="SMART" id="SM00905">
    <property type="entry name" value="FolB"/>
    <property type="match status" value="1"/>
</dbReference>
<comment type="caution">
    <text evidence="8">The sequence shown here is derived from an EMBL/GenBank/DDBJ whole genome shotgun (WGS) entry which is preliminary data.</text>
</comment>
<dbReference type="SUPFAM" id="SSF55620">
    <property type="entry name" value="Tetrahydrobiopterin biosynthesis enzymes-like"/>
    <property type="match status" value="1"/>
</dbReference>
<dbReference type="InterPro" id="IPR006156">
    <property type="entry name" value="Dihydroneopterin_aldolase"/>
</dbReference>
<proteinExistence type="inferred from homology"/>
<accession>A0A1C3CX25</accession>
<dbReference type="CDD" id="cd00534">
    <property type="entry name" value="DHNA_DHNTPE"/>
    <property type="match status" value="1"/>
</dbReference>
<evidence type="ECO:0000259" key="7">
    <source>
        <dbReference type="SMART" id="SM00905"/>
    </source>
</evidence>
<dbReference type="GO" id="GO:0046656">
    <property type="term" value="P:folic acid biosynthetic process"/>
    <property type="evidence" value="ECO:0007669"/>
    <property type="project" value="UniProtKB-UniRule"/>
</dbReference>
<comment type="pathway">
    <text evidence="2 6">Cofactor biosynthesis; tetrahydrofolate biosynthesis; 2-amino-4-hydroxy-6-hydroxymethyl-7,8-dihydropteridine diphosphate from 7,8-dihydroneopterin triphosphate: step 3/4.</text>
</comment>
<keyword evidence="5 6" id="KW-0456">Lyase</keyword>
<dbReference type="InterPro" id="IPR043133">
    <property type="entry name" value="GTP-CH-I_C/QueF"/>
</dbReference>
<comment type="function">
    <text evidence="6">Catalyzes the conversion of 7,8-dihydroneopterin to 6-hydroxymethyl-7,8-dihydropterin.</text>
</comment>
<keyword evidence="9" id="KW-1185">Reference proteome</keyword>
<dbReference type="PANTHER" id="PTHR42844:SF1">
    <property type="entry name" value="DIHYDRONEOPTERIN ALDOLASE 1-RELATED"/>
    <property type="match status" value="1"/>
</dbReference>
<dbReference type="STRING" id="1891224.BBP83_06025"/>
<evidence type="ECO:0000256" key="3">
    <source>
        <dbReference type="ARBA" id="ARBA00005708"/>
    </source>
</evidence>
<dbReference type="Pfam" id="PF02152">
    <property type="entry name" value="FolB"/>
    <property type="match status" value="1"/>
</dbReference>
<dbReference type="NCBIfam" id="TIGR00526">
    <property type="entry name" value="folB_dom"/>
    <property type="match status" value="1"/>
</dbReference>
<comment type="similarity">
    <text evidence="3 6">Belongs to the DHNA family.</text>
</comment>
<dbReference type="AlphaFoldDB" id="A0A1C3CX25"/>
<dbReference type="UniPathway" id="UPA00077">
    <property type="reaction ID" value="UER00154"/>
</dbReference>
<evidence type="ECO:0000256" key="4">
    <source>
        <dbReference type="ARBA" id="ARBA00022909"/>
    </source>
</evidence>
<feature type="domain" description="Dihydroneopterin aldolase/epimerase" evidence="7">
    <location>
        <begin position="4"/>
        <end position="115"/>
    </location>
</feature>
<dbReference type="Gene3D" id="3.30.1130.10">
    <property type="match status" value="1"/>
</dbReference>